<proteinExistence type="predicted"/>
<feature type="transmembrane region" description="Helical" evidence="1">
    <location>
        <begin position="222"/>
        <end position="241"/>
    </location>
</feature>
<keyword evidence="1" id="KW-0812">Transmembrane</keyword>
<protein>
    <submittedName>
        <fullName evidence="2">DUF6056 family protein</fullName>
    </submittedName>
</protein>
<feature type="transmembrane region" description="Helical" evidence="1">
    <location>
        <begin position="123"/>
        <end position="141"/>
    </location>
</feature>
<keyword evidence="1" id="KW-0472">Membrane</keyword>
<comment type="caution">
    <text evidence="2">The sequence shown here is derived from an EMBL/GenBank/DDBJ whole genome shotgun (WGS) entry which is preliminary data.</text>
</comment>
<feature type="transmembrane region" description="Helical" evidence="1">
    <location>
        <begin position="78"/>
        <end position="103"/>
    </location>
</feature>
<gene>
    <name evidence="2" type="ORF">ACFFHW_01055</name>
</gene>
<feature type="transmembrane region" description="Helical" evidence="1">
    <location>
        <begin position="334"/>
        <end position="353"/>
    </location>
</feature>
<dbReference type="RefSeq" id="WP_019951346.1">
    <property type="nucleotide sequence ID" value="NZ_JBHLVX010000005.1"/>
</dbReference>
<keyword evidence="1" id="KW-1133">Transmembrane helix</keyword>
<feature type="transmembrane region" description="Helical" evidence="1">
    <location>
        <begin position="309"/>
        <end position="328"/>
    </location>
</feature>
<feature type="transmembrane region" description="Helical" evidence="1">
    <location>
        <begin position="153"/>
        <end position="171"/>
    </location>
</feature>
<keyword evidence="3" id="KW-1185">Reference proteome</keyword>
<feature type="transmembrane region" description="Helical" evidence="1">
    <location>
        <begin position="183"/>
        <end position="210"/>
    </location>
</feature>
<dbReference type="InterPro" id="IPR045691">
    <property type="entry name" value="DUF6056"/>
</dbReference>
<evidence type="ECO:0000313" key="2">
    <source>
        <dbReference type="EMBL" id="MFC0266592.1"/>
    </source>
</evidence>
<name>A0ABV6G0P4_9GAMM</name>
<dbReference type="Proteomes" id="UP001589814">
    <property type="component" value="Unassembled WGS sequence"/>
</dbReference>
<evidence type="ECO:0000256" key="1">
    <source>
        <dbReference type="SAM" id="Phobius"/>
    </source>
</evidence>
<dbReference type="EMBL" id="JBHLVX010000005">
    <property type="protein sequence ID" value="MFC0266592.1"/>
    <property type="molecule type" value="Genomic_DNA"/>
</dbReference>
<accession>A0ABV6G0P4</accession>
<sequence>MTSRGVSDLRLRLLLGLVALCCLATVGWVQAHLPLNGEDYAFARPFEVWQWGARFDWIVFKIGVQFSDWNARFGEQLAIIWLNMPSVVFWLLALGAFVALNLVMAALPEPGPGTRGSASRDAFWVRLGWSLGLLFLLWPGFELFFWKTIIAGYLTPMVLCLLTILPFTTAGRLRNMTSSGRRLTAGAVVAFLAGWSFENVPVALVVYMLVSWLLLPDRFRQWRALLPLGALLAGWTMLMLVPSTMHRIHYYREIFGITTTGPAYYLDRAGQVTATFFDTAWPLFLFAVMALIGLVLLHRTGRMRRDVRFWLLMLPALLTVGSVASAPYTEPRSFMFAWVIMFAFVIEGARLAWHYRPSLRWLLVLGLCGALFTQGVVLGTYQRVDEIFDKRIAYIQSPANQAVCSNATEQRLAIAPIEVDIPYRLFNNRDGWVTGNLDAIGTYYGCQLRLAEEGSGSG</sequence>
<reference evidence="2 3" key="1">
    <citation type="submission" date="2024-09" db="EMBL/GenBank/DDBJ databases">
        <authorList>
            <person name="Sun Q."/>
            <person name="Mori K."/>
        </authorList>
    </citation>
    <scope>NUCLEOTIDE SEQUENCE [LARGE SCALE GENOMIC DNA]</scope>
    <source>
        <strain evidence="2 3">CCM 7415</strain>
    </source>
</reference>
<dbReference type="Pfam" id="PF19528">
    <property type="entry name" value="DUF6056"/>
    <property type="match status" value="1"/>
</dbReference>
<organism evidence="2 3">
    <name type="scientific">Kushneria aurantia</name>
    <dbReference type="NCBI Taxonomy" id="504092"/>
    <lineage>
        <taxon>Bacteria</taxon>
        <taxon>Pseudomonadati</taxon>
        <taxon>Pseudomonadota</taxon>
        <taxon>Gammaproteobacteria</taxon>
        <taxon>Oceanospirillales</taxon>
        <taxon>Halomonadaceae</taxon>
        <taxon>Kushneria</taxon>
    </lineage>
</organism>
<feature type="transmembrane region" description="Helical" evidence="1">
    <location>
        <begin position="360"/>
        <end position="381"/>
    </location>
</feature>
<feature type="transmembrane region" description="Helical" evidence="1">
    <location>
        <begin position="250"/>
        <end position="267"/>
    </location>
</feature>
<feature type="transmembrane region" description="Helical" evidence="1">
    <location>
        <begin position="279"/>
        <end position="297"/>
    </location>
</feature>
<evidence type="ECO:0000313" key="3">
    <source>
        <dbReference type="Proteomes" id="UP001589814"/>
    </source>
</evidence>